<name>A0A6G7CRD2_9VIBR</name>
<reference evidence="1 2" key="1">
    <citation type="submission" date="2020-02" db="EMBL/GenBank/DDBJ databases">
        <title>A complete genome of a marine bacterium Vibrio sp. ZWAL4003 isolated from the mangrove sediment with the ability to degrade polysaccharides.</title>
        <authorList>
            <person name="Wu J."/>
            <person name="Qu W."/>
            <person name="Zeng R."/>
        </authorList>
    </citation>
    <scope>NUCLEOTIDE SEQUENCE [LARGE SCALE GENOMIC DNA]</scope>
    <source>
        <strain evidence="1 2">ZWAL4003</strain>
    </source>
</reference>
<keyword evidence="1" id="KW-0396">Initiation factor</keyword>
<evidence type="ECO:0000313" key="2">
    <source>
        <dbReference type="Proteomes" id="UP000503003"/>
    </source>
</evidence>
<gene>
    <name evidence="1" type="ORF">G5S32_19390</name>
</gene>
<accession>A0A6G7CRD2</accession>
<evidence type="ECO:0000313" key="1">
    <source>
        <dbReference type="EMBL" id="QIH44558.1"/>
    </source>
</evidence>
<dbReference type="GO" id="GO:0003743">
    <property type="term" value="F:translation initiation factor activity"/>
    <property type="evidence" value="ECO:0007669"/>
    <property type="project" value="UniProtKB-KW"/>
</dbReference>
<organism evidence="1 2">
    <name type="scientific">Vibrio ziniensis</name>
    <dbReference type="NCBI Taxonomy" id="2711221"/>
    <lineage>
        <taxon>Bacteria</taxon>
        <taxon>Pseudomonadati</taxon>
        <taxon>Pseudomonadota</taxon>
        <taxon>Gammaproteobacteria</taxon>
        <taxon>Vibrionales</taxon>
        <taxon>Vibrionaceae</taxon>
        <taxon>Vibrio</taxon>
    </lineage>
</organism>
<dbReference type="RefSeq" id="WP_165314209.1">
    <property type="nucleotide sequence ID" value="NZ_CP049332.1"/>
</dbReference>
<dbReference type="Proteomes" id="UP000503003">
    <property type="component" value="Chromosome 2"/>
</dbReference>
<sequence length="62" mass="6820">MNMIECCPLCQGDEFLISESGEKFVCGKCGFQTLELSNVIPTILSANTVLTPYIHVSENTLH</sequence>
<dbReference type="KEGG" id="vzi:G5S32_19390"/>
<keyword evidence="2" id="KW-1185">Reference proteome</keyword>
<dbReference type="EMBL" id="CP049332">
    <property type="protein sequence ID" value="QIH44558.1"/>
    <property type="molecule type" value="Genomic_DNA"/>
</dbReference>
<protein>
    <submittedName>
        <fullName evidence="1">Transcription initiation factor TFIIIB</fullName>
    </submittedName>
</protein>
<proteinExistence type="predicted"/>
<dbReference type="AlphaFoldDB" id="A0A6G7CRD2"/>
<keyword evidence="1" id="KW-0648">Protein biosynthesis</keyword>